<evidence type="ECO:0000256" key="5">
    <source>
        <dbReference type="ARBA" id="ARBA00023002"/>
    </source>
</evidence>
<dbReference type="Proteomes" id="UP000796880">
    <property type="component" value="Unassembled WGS sequence"/>
</dbReference>
<reference evidence="8" key="1">
    <citation type="submission" date="2020-03" db="EMBL/GenBank/DDBJ databases">
        <title>A high-quality chromosome-level genome assembly of a woody plant with both climbing and erect habits, Rhamnella rubrinervis.</title>
        <authorList>
            <person name="Lu Z."/>
            <person name="Yang Y."/>
            <person name="Zhu X."/>
            <person name="Sun Y."/>
        </authorList>
    </citation>
    <scope>NUCLEOTIDE SEQUENCE</scope>
    <source>
        <strain evidence="8">BYM</strain>
        <tissue evidence="8">Leaf</tissue>
    </source>
</reference>
<keyword evidence="9" id="KW-1185">Reference proteome</keyword>
<dbReference type="GO" id="GO:0004497">
    <property type="term" value="F:monooxygenase activity"/>
    <property type="evidence" value="ECO:0007669"/>
    <property type="project" value="UniProtKB-KW"/>
</dbReference>
<proteinExistence type="inferred from homology"/>
<keyword evidence="6" id="KW-0408">Iron</keyword>
<evidence type="ECO:0000256" key="7">
    <source>
        <dbReference type="ARBA" id="ARBA00023033"/>
    </source>
</evidence>
<keyword evidence="3" id="KW-0349">Heme</keyword>
<accession>A0A8K0H2Q0</accession>
<dbReference type="PANTHER" id="PTHR24296">
    <property type="entry name" value="CYTOCHROME P450"/>
    <property type="match status" value="1"/>
</dbReference>
<dbReference type="GO" id="GO:0020037">
    <property type="term" value="F:heme binding"/>
    <property type="evidence" value="ECO:0007669"/>
    <property type="project" value="InterPro"/>
</dbReference>
<name>A0A8K0H2Q0_9ROSA</name>
<dbReference type="OrthoDB" id="1896685at2759"/>
<dbReference type="Gene3D" id="1.10.630.10">
    <property type="entry name" value="Cytochrome P450"/>
    <property type="match status" value="1"/>
</dbReference>
<dbReference type="GO" id="GO:0016705">
    <property type="term" value="F:oxidoreductase activity, acting on paired donors, with incorporation or reduction of molecular oxygen"/>
    <property type="evidence" value="ECO:0007669"/>
    <property type="project" value="InterPro"/>
</dbReference>
<dbReference type="InterPro" id="IPR036396">
    <property type="entry name" value="Cyt_P450_sf"/>
</dbReference>
<comment type="similarity">
    <text evidence="2">Belongs to the cytochrome P450 family.</text>
</comment>
<dbReference type="AlphaFoldDB" id="A0A8K0H2Q0"/>
<comment type="caution">
    <text evidence="8">The sequence shown here is derived from an EMBL/GenBank/DDBJ whole genome shotgun (WGS) entry which is preliminary data.</text>
</comment>
<evidence type="ECO:0000256" key="4">
    <source>
        <dbReference type="ARBA" id="ARBA00022723"/>
    </source>
</evidence>
<gene>
    <name evidence="8" type="ORF">FNV43_RR14287</name>
</gene>
<sequence length="195" mass="22400">MSKLSIENFGGKKENYLPIHEEFEHGLETAGRNSYKFLRDTAFNFIVAGRGECRSCLVFMVCCDSPIEETKILQEMRDEYDDRDDGLVFDAQQVRKLVYQQTALCETLRLYPPVPRNHKAPSQPYTPTSCHLLNRNQTVCFHIMKWLGWRIYGVKVAWNSSQRDGLINIDSDGVRSIVHVAAYKFPAFNAGPRTC</sequence>
<evidence type="ECO:0000256" key="2">
    <source>
        <dbReference type="ARBA" id="ARBA00010617"/>
    </source>
</evidence>
<dbReference type="EMBL" id="VOIH02000006">
    <property type="protein sequence ID" value="KAF3444595.1"/>
    <property type="molecule type" value="Genomic_DNA"/>
</dbReference>
<evidence type="ECO:0008006" key="10">
    <source>
        <dbReference type="Google" id="ProtNLM"/>
    </source>
</evidence>
<keyword evidence="4" id="KW-0479">Metal-binding</keyword>
<evidence type="ECO:0000313" key="8">
    <source>
        <dbReference type="EMBL" id="KAF3444595.1"/>
    </source>
</evidence>
<organism evidence="8 9">
    <name type="scientific">Rhamnella rubrinervis</name>
    <dbReference type="NCBI Taxonomy" id="2594499"/>
    <lineage>
        <taxon>Eukaryota</taxon>
        <taxon>Viridiplantae</taxon>
        <taxon>Streptophyta</taxon>
        <taxon>Embryophyta</taxon>
        <taxon>Tracheophyta</taxon>
        <taxon>Spermatophyta</taxon>
        <taxon>Magnoliopsida</taxon>
        <taxon>eudicotyledons</taxon>
        <taxon>Gunneridae</taxon>
        <taxon>Pentapetalae</taxon>
        <taxon>rosids</taxon>
        <taxon>fabids</taxon>
        <taxon>Rosales</taxon>
        <taxon>Rhamnaceae</taxon>
        <taxon>rhamnoid group</taxon>
        <taxon>Rhamneae</taxon>
        <taxon>Rhamnella</taxon>
    </lineage>
</organism>
<protein>
    <recommendedName>
        <fullName evidence="10">Cytochrome P450</fullName>
    </recommendedName>
</protein>
<evidence type="ECO:0000256" key="1">
    <source>
        <dbReference type="ARBA" id="ARBA00001971"/>
    </source>
</evidence>
<comment type="cofactor">
    <cofactor evidence="1">
        <name>heme</name>
        <dbReference type="ChEBI" id="CHEBI:30413"/>
    </cofactor>
</comment>
<evidence type="ECO:0000313" key="9">
    <source>
        <dbReference type="Proteomes" id="UP000796880"/>
    </source>
</evidence>
<dbReference type="GO" id="GO:0005506">
    <property type="term" value="F:iron ion binding"/>
    <property type="evidence" value="ECO:0007669"/>
    <property type="project" value="InterPro"/>
</dbReference>
<keyword evidence="7" id="KW-0503">Monooxygenase</keyword>
<dbReference type="SUPFAM" id="SSF48264">
    <property type="entry name" value="Cytochrome P450"/>
    <property type="match status" value="1"/>
</dbReference>
<evidence type="ECO:0000256" key="6">
    <source>
        <dbReference type="ARBA" id="ARBA00023004"/>
    </source>
</evidence>
<keyword evidence="5" id="KW-0560">Oxidoreductase</keyword>
<evidence type="ECO:0000256" key="3">
    <source>
        <dbReference type="ARBA" id="ARBA00022617"/>
    </source>
</evidence>